<name>A0A8B7YKI1_ACAPL</name>
<dbReference type="Proteomes" id="UP000694845">
    <property type="component" value="Unplaced"/>
</dbReference>
<dbReference type="PANTHER" id="PTHR46137:SF3">
    <property type="entry name" value="OS05G0310600 PROTEIN"/>
    <property type="match status" value="1"/>
</dbReference>
<evidence type="ECO:0000259" key="2">
    <source>
        <dbReference type="PROSITE" id="PS51934"/>
    </source>
</evidence>
<feature type="domain" description="Death" evidence="1">
    <location>
        <begin position="10"/>
        <end position="102"/>
    </location>
</feature>
<dbReference type="PANTHER" id="PTHR46137">
    <property type="entry name" value="OS05G0310600 PROTEIN"/>
    <property type="match status" value="1"/>
</dbReference>
<keyword evidence="3" id="KW-1185">Reference proteome</keyword>
<dbReference type="Pfam" id="PF04970">
    <property type="entry name" value="LRAT"/>
    <property type="match status" value="2"/>
</dbReference>
<dbReference type="InterPro" id="IPR000488">
    <property type="entry name" value="Death_dom"/>
</dbReference>
<proteinExistence type="predicted"/>
<evidence type="ECO:0000259" key="1">
    <source>
        <dbReference type="PROSITE" id="PS50017"/>
    </source>
</evidence>
<reference evidence="4" key="1">
    <citation type="submission" date="2025-08" db="UniProtKB">
        <authorList>
            <consortium name="RefSeq"/>
        </authorList>
    </citation>
    <scope>IDENTIFICATION</scope>
</reference>
<dbReference type="OMA" id="VWLYRKY"/>
<dbReference type="CDD" id="cd01670">
    <property type="entry name" value="Death"/>
    <property type="match status" value="4"/>
</dbReference>
<dbReference type="GeneID" id="110980974"/>
<dbReference type="SMART" id="SM00005">
    <property type="entry name" value="DEATH"/>
    <property type="match status" value="3"/>
</dbReference>
<feature type="domain" description="LRAT" evidence="2">
    <location>
        <begin position="463"/>
        <end position="571"/>
    </location>
</feature>
<dbReference type="Gene3D" id="3.90.1720.10">
    <property type="entry name" value="endopeptidase domain like (from Nostoc punctiforme)"/>
    <property type="match status" value="2"/>
</dbReference>
<gene>
    <name evidence="4" type="primary">LOC110980974</name>
</gene>
<protein>
    <submittedName>
        <fullName evidence="4">Uncharacterized protein LOC110980974</fullName>
    </submittedName>
</protein>
<dbReference type="RefSeq" id="XP_022093773.1">
    <property type="nucleotide sequence ID" value="XM_022238081.1"/>
</dbReference>
<dbReference type="InterPro" id="IPR011029">
    <property type="entry name" value="DEATH-like_dom_sf"/>
</dbReference>
<dbReference type="PROSITE" id="PS50017">
    <property type="entry name" value="DEATH_DOMAIN"/>
    <property type="match status" value="4"/>
</dbReference>
<feature type="domain" description="Death" evidence="1">
    <location>
        <begin position="275"/>
        <end position="358"/>
    </location>
</feature>
<dbReference type="OrthoDB" id="421951at2759"/>
<dbReference type="GO" id="GO:0007165">
    <property type="term" value="P:signal transduction"/>
    <property type="evidence" value="ECO:0007669"/>
    <property type="project" value="InterPro"/>
</dbReference>
<feature type="domain" description="Death" evidence="1">
    <location>
        <begin position="104"/>
        <end position="187"/>
    </location>
</feature>
<organism evidence="3 4">
    <name type="scientific">Acanthaster planci</name>
    <name type="common">Crown-of-thorns starfish</name>
    <dbReference type="NCBI Taxonomy" id="133434"/>
    <lineage>
        <taxon>Eukaryota</taxon>
        <taxon>Metazoa</taxon>
        <taxon>Echinodermata</taxon>
        <taxon>Eleutherozoa</taxon>
        <taxon>Asterozoa</taxon>
        <taxon>Asteroidea</taxon>
        <taxon>Valvatacea</taxon>
        <taxon>Valvatida</taxon>
        <taxon>Acanthasteridae</taxon>
        <taxon>Acanthaster</taxon>
    </lineage>
</organism>
<feature type="domain" description="Death" evidence="1">
    <location>
        <begin position="196"/>
        <end position="273"/>
    </location>
</feature>
<dbReference type="InterPro" id="IPR007053">
    <property type="entry name" value="LRAT_dom"/>
</dbReference>
<feature type="domain" description="LRAT" evidence="2">
    <location>
        <begin position="768"/>
        <end position="862"/>
    </location>
</feature>
<sequence length="862" mass="97006">MASQDASAISDESLSKIASGLGDTYSELAEQLGFDQDEWESIYLAYSDQGPKEQAQCMLTAWRDRFRHGSESIDGLGEKDYLIRALRKVERYDLLGNIGVEVLDNTLLENLASALVDSWPILASHLQLDINLYVMLSEQFDEVRDQARRMLQLWREGYPGHDMICCLAKALKKMGRYDLLERIGMEVFDDDSLKQLADALGHAWPNVADHMGFDDADCQSIIVVCPNEVDEQALQMLTSLRERYGGLVKVDDLKRALRKIGRYDLLKLLGEETVETITIRKLAEGLGESWTELALYLMMDDVQCETILEDFLEPCQQAEEMLVRWRENFTGKNQVEYLGRALVMMNRYDLAEELAGSRCLPKCNCGNTDPFKMRRYISKDYEGLTRPIGLCCASCGQEWLAERFLFPPDVDNTRPSVKVDKVVLKEQKPVAVEKNPVFQVRDCRTKIEYIDRLRDYLKVGDHITWRRPYGIWHHAIVLGFTDEIGKVIVIHWNKPNCSVTAQIVEEELDLLKQWGDLYRIDYSEEVTQVNTPELVLARARSRLGEIGYSLLGDNCEAFASYCKTGVAESCQLVWLYRKYTEIIEKALTELKDGVWKVGYQYVRKELLSEAGKKTLGAVAGAEFLERLGQATDVVGVGLVFLFEGKACIWDLEKIYEKLKSGGISRNDFIETASRRVGEAVIGAGLGSVMGIAGQAAGGALGSFILPGIGGAVGAFLGSVVGGTLGIILGKPVGSVVGPHIGRAFTSLMGTDDRSVESIEDLQPGDQIVLYGNLLHPRHHAIVVDRYPGLGKVQVVHNTYQQGVVEEQVDFPERVYRLVYDEQKCYPPEEVIKRARSKIGNKEYRYSLVWNNCKHFAQWCKVK</sequence>
<dbReference type="KEGG" id="aplc:110980974"/>
<dbReference type="Pfam" id="PF00531">
    <property type="entry name" value="Death"/>
    <property type="match status" value="4"/>
</dbReference>
<dbReference type="SUPFAM" id="SSF47986">
    <property type="entry name" value="DEATH domain"/>
    <property type="match status" value="4"/>
</dbReference>
<dbReference type="Gene3D" id="1.10.533.10">
    <property type="entry name" value="Death Domain, Fas"/>
    <property type="match status" value="4"/>
</dbReference>
<evidence type="ECO:0000313" key="4">
    <source>
        <dbReference type="RefSeq" id="XP_022093773.1"/>
    </source>
</evidence>
<accession>A0A8B7YKI1</accession>
<dbReference type="PROSITE" id="PS51934">
    <property type="entry name" value="LRAT"/>
    <property type="match status" value="2"/>
</dbReference>
<evidence type="ECO:0000313" key="3">
    <source>
        <dbReference type="Proteomes" id="UP000694845"/>
    </source>
</evidence>
<dbReference type="AlphaFoldDB" id="A0A8B7YKI1"/>